<dbReference type="AlphaFoldDB" id="A0A3M9NQV2"/>
<reference evidence="1 2" key="1">
    <citation type="submission" date="2018-11" db="EMBL/GenBank/DDBJ databases">
        <title>Draft genome sequence of Ferruginibacter sp. BO-59.</title>
        <authorList>
            <person name="Im W.T."/>
        </authorList>
    </citation>
    <scope>NUCLEOTIDE SEQUENCE [LARGE SCALE GENOMIC DNA]</scope>
    <source>
        <strain evidence="1 2">BO-59</strain>
    </source>
</reference>
<accession>A0A3M9NQV2</accession>
<dbReference type="EMBL" id="RJJR01000001">
    <property type="protein sequence ID" value="RNI40156.1"/>
    <property type="molecule type" value="Genomic_DNA"/>
</dbReference>
<sequence>MATCSQFCLAQTDSTAVDSASSKSTLTLAAVYSNDASYYGQRAAEKIPYAAVAANYQLPSGIYFTGQTYKLLNDNTSTLSAGSLGAGVNFKLAKNLATDLSYSHSFYAANSPLLQAANGDNASVSLSWEKWITASVTGDYAFGKTNDAFVTTALSKQISLFSIGKKDVVTITPSADMVSGTQHFYQSYIKQKKKRDSILGNLPIPIFGRPNSNHADTITTKETAFNLLSYNFKLPLDYNRGNYVIEAAYQLSLLSNHVQTTTGNVNSFFTFSFYYQF</sequence>
<evidence type="ECO:0000313" key="1">
    <source>
        <dbReference type="EMBL" id="RNI40156.1"/>
    </source>
</evidence>
<comment type="caution">
    <text evidence="1">The sequence shown here is derived from an EMBL/GenBank/DDBJ whole genome shotgun (WGS) entry which is preliminary data.</text>
</comment>
<dbReference type="Proteomes" id="UP000267223">
    <property type="component" value="Unassembled WGS sequence"/>
</dbReference>
<gene>
    <name evidence="1" type="ORF">EFY79_02335</name>
</gene>
<protein>
    <submittedName>
        <fullName evidence="1">Uncharacterized protein</fullName>
    </submittedName>
</protein>
<evidence type="ECO:0000313" key="2">
    <source>
        <dbReference type="Proteomes" id="UP000267223"/>
    </source>
</evidence>
<organism evidence="1 2">
    <name type="scientific">Hanamia caeni</name>
    <dbReference type="NCBI Taxonomy" id="2294116"/>
    <lineage>
        <taxon>Bacteria</taxon>
        <taxon>Pseudomonadati</taxon>
        <taxon>Bacteroidota</taxon>
        <taxon>Chitinophagia</taxon>
        <taxon>Chitinophagales</taxon>
        <taxon>Chitinophagaceae</taxon>
        <taxon>Hanamia</taxon>
    </lineage>
</organism>
<proteinExistence type="predicted"/>
<name>A0A3M9NQV2_9BACT</name>
<keyword evidence="2" id="KW-1185">Reference proteome</keyword>